<dbReference type="PANTHER" id="PTHR13271:SF134">
    <property type="entry name" value="OS01G0976450 PROTEIN"/>
    <property type="match status" value="1"/>
</dbReference>
<comment type="caution">
    <text evidence="6">The sequence shown here is derived from an EMBL/GenBank/DDBJ whole genome shotgun (WGS) entry which is preliminary data.</text>
</comment>
<dbReference type="InterPro" id="IPR015353">
    <property type="entry name" value="Rubisco_LSMT_subst-bd"/>
</dbReference>
<dbReference type="PROSITE" id="PS50280">
    <property type="entry name" value="SET"/>
    <property type="match status" value="1"/>
</dbReference>
<feature type="non-terminal residue" evidence="6">
    <location>
        <position position="1"/>
    </location>
</feature>
<dbReference type="InterPro" id="IPR001214">
    <property type="entry name" value="SET_dom"/>
</dbReference>
<evidence type="ECO:0000256" key="4">
    <source>
        <dbReference type="SAM" id="MobiDB-lite"/>
    </source>
</evidence>
<dbReference type="Gene3D" id="3.90.1410.10">
    <property type="entry name" value="set domain protein methyltransferase, domain 1"/>
    <property type="match status" value="1"/>
</dbReference>
<evidence type="ECO:0000256" key="2">
    <source>
        <dbReference type="ARBA" id="ARBA00022679"/>
    </source>
</evidence>
<organism evidence="6 7">
    <name type="scientific">Taxus chinensis</name>
    <name type="common">Chinese yew</name>
    <name type="synonym">Taxus wallichiana var. chinensis</name>
    <dbReference type="NCBI Taxonomy" id="29808"/>
    <lineage>
        <taxon>Eukaryota</taxon>
        <taxon>Viridiplantae</taxon>
        <taxon>Streptophyta</taxon>
        <taxon>Embryophyta</taxon>
        <taxon>Tracheophyta</taxon>
        <taxon>Spermatophyta</taxon>
        <taxon>Pinopsida</taxon>
        <taxon>Pinidae</taxon>
        <taxon>Conifers II</taxon>
        <taxon>Cupressales</taxon>
        <taxon>Taxaceae</taxon>
        <taxon>Taxus</taxon>
    </lineage>
</organism>
<dbReference type="InterPro" id="IPR044431">
    <property type="entry name" value="SET_RBCMT"/>
</dbReference>
<dbReference type="InterPro" id="IPR036464">
    <property type="entry name" value="Rubisco_LSMT_subst-bd_sf"/>
</dbReference>
<dbReference type="InterPro" id="IPR050600">
    <property type="entry name" value="SETD3_SETD6_MTase"/>
</dbReference>
<dbReference type="PANTHER" id="PTHR13271">
    <property type="entry name" value="UNCHARACTERIZED PUTATIVE METHYLTRANSFERASE"/>
    <property type="match status" value="1"/>
</dbReference>
<dbReference type="GO" id="GO:0016279">
    <property type="term" value="F:protein-lysine N-methyltransferase activity"/>
    <property type="evidence" value="ECO:0007669"/>
    <property type="project" value="InterPro"/>
</dbReference>
<evidence type="ECO:0000313" key="6">
    <source>
        <dbReference type="EMBL" id="KAH9317313.1"/>
    </source>
</evidence>
<feature type="region of interest" description="Disordered" evidence="4">
    <location>
        <begin position="1"/>
        <end position="20"/>
    </location>
</feature>
<protein>
    <recommendedName>
        <fullName evidence="5">SET domain-containing protein</fullName>
    </recommendedName>
</protein>
<evidence type="ECO:0000256" key="3">
    <source>
        <dbReference type="ARBA" id="ARBA00022691"/>
    </source>
</evidence>
<reference evidence="6 7" key="1">
    <citation type="journal article" date="2021" name="Nat. Plants">
        <title>The Taxus genome provides insights into paclitaxel biosynthesis.</title>
        <authorList>
            <person name="Xiong X."/>
            <person name="Gou J."/>
            <person name="Liao Q."/>
            <person name="Li Y."/>
            <person name="Zhou Q."/>
            <person name="Bi G."/>
            <person name="Li C."/>
            <person name="Du R."/>
            <person name="Wang X."/>
            <person name="Sun T."/>
            <person name="Guo L."/>
            <person name="Liang H."/>
            <person name="Lu P."/>
            <person name="Wu Y."/>
            <person name="Zhang Z."/>
            <person name="Ro D.K."/>
            <person name="Shang Y."/>
            <person name="Huang S."/>
            <person name="Yan J."/>
        </authorList>
    </citation>
    <scope>NUCLEOTIDE SEQUENCE [LARGE SCALE GENOMIC DNA]</scope>
    <source>
        <strain evidence="6">Ta-2019</strain>
    </source>
</reference>
<dbReference type="EMBL" id="JAHRHJ020000004">
    <property type="protein sequence ID" value="KAH9317313.1"/>
    <property type="molecule type" value="Genomic_DNA"/>
</dbReference>
<dbReference type="SUPFAM" id="SSF82199">
    <property type="entry name" value="SET domain"/>
    <property type="match status" value="1"/>
</dbReference>
<dbReference type="FunFam" id="3.90.1410.10:FF:000005">
    <property type="entry name" value="Ribulose-1,5 bisphosphate carboxylase/oxygenase large subunit N-methyltransferase, chloroplastic"/>
    <property type="match status" value="1"/>
</dbReference>
<dbReference type="Pfam" id="PF00856">
    <property type="entry name" value="SET"/>
    <property type="match status" value="1"/>
</dbReference>
<name>A0AA38L9X2_TAXCH</name>
<dbReference type="OMA" id="GEMHNTI"/>
<dbReference type="Gene3D" id="3.90.1420.10">
    <property type="entry name" value="Rubisco LSMT, substrate-binding domain"/>
    <property type="match status" value="1"/>
</dbReference>
<proteinExistence type="predicted"/>
<dbReference type="Pfam" id="PF09273">
    <property type="entry name" value="Rubis-subs-bind"/>
    <property type="match status" value="1"/>
</dbReference>
<keyword evidence="1" id="KW-0489">Methyltransferase</keyword>
<gene>
    <name evidence="6" type="ORF">KI387_019082</name>
</gene>
<dbReference type="GO" id="GO:0032259">
    <property type="term" value="P:methylation"/>
    <property type="evidence" value="ECO:0007669"/>
    <property type="project" value="UniProtKB-KW"/>
</dbReference>
<accession>A0AA38L9X2</accession>
<evidence type="ECO:0000259" key="5">
    <source>
        <dbReference type="PROSITE" id="PS50280"/>
    </source>
</evidence>
<feature type="compositionally biased region" description="Basic residues" evidence="4">
    <location>
        <begin position="9"/>
        <end position="20"/>
    </location>
</feature>
<keyword evidence="7" id="KW-1185">Reference proteome</keyword>
<keyword evidence="3" id="KW-0949">S-adenosyl-L-methionine</keyword>
<dbReference type="AlphaFoldDB" id="A0AA38L9X2"/>
<dbReference type="CDD" id="cd19179">
    <property type="entry name" value="SET_RBCMT"/>
    <property type="match status" value="1"/>
</dbReference>
<dbReference type="Proteomes" id="UP000824469">
    <property type="component" value="Unassembled WGS sequence"/>
</dbReference>
<evidence type="ECO:0000313" key="7">
    <source>
        <dbReference type="Proteomes" id="UP000824469"/>
    </source>
</evidence>
<sequence length="492" mass="55298">MSTREKHGSQKRRKKKGRVKQVHMNKTVGVWCRTSSMICMPQPSAVCSGIRTRATCPVPQDEVSTIKDHNEFMSWLRRKAGLEVCSSLTVGMSCNGRSLFSSAPIHAGERIMRIPHNLLITPDKLPKEVEPFLGKDASNYARLALFILAEQKLDQMSEWAPYIHCLPQTGTLHSTIFWTEEELEMIRQSAIHRETMHRKGSVKKEFGAVQQALHHFPHIFGDATFGSFMHAYALVGSRAWGITSKGLALIPFADFFNHDGRSEAVLLSDEDESFSEVIADRDYALGEQVSISYGKFSNATLLLDFGFTLSHNPHDQVEIWMGLSRRDPLRKYKIELLHSHNMLTLLDANGYDTGGNSFIIKEVRSSTGRGKGIPHSLRAFARVLCACSSKELADMAAEAASYDGRLARRPFKNKSREIQAMALLLARIETLIQQHAASIMTLQFMESCKIKDSQLCIRHELAQSLLGGELRVLHSASAWLKHYCTNLSLRKQ</sequence>
<feature type="domain" description="SET" evidence="5">
    <location>
        <begin position="80"/>
        <end position="294"/>
    </location>
</feature>
<dbReference type="InterPro" id="IPR046341">
    <property type="entry name" value="SET_dom_sf"/>
</dbReference>
<evidence type="ECO:0000256" key="1">
    <source>
        <dbReference type="ARBA" id="ARBA00022603"/>
    </source>
</evidence>
<keyword evidence="2" id="KW-0808">Transferase</keyword>